<comment type="caution">
    <text evidence="2">The sequence shown here is derived from an EMBL/GenBank/DDBJ whole genome shotgun (WGS) entry which is preliminary data.</text>
</comment>
<accession>A0ABT8YKF7</accession>
<proteinExistence type="predicted"/>
<feature type="transmembrane region" description="Helical" evidence="1">
    <location>
        <begin position="31"/>
        <end position="50"/>
    </location>
</feature>
<reference evidence="2" key="1">
    <citation type="journal article" date="2015" name="Int. J. Syst. Evol. Microbiol.">
        <title>Rhizobium alvei sp. nov., isolated from a freshwater river.</title>
        <authorList>
            <person name="Sheu S.Y."/>
            <person name="Huang H.W."/>
            <person name="Young C.C."/>
            <person name="Chen W.M."/>
        </authorList>
    </citation>
    <scope>NUCLEOTIDE SEQUENCE</scope>
    <source>
        <strain evidence="2">TNR-22</strain>
    </source>
</reference>
<keyword evidence="3" id="KW-1185">Reference proteome</keyword>
<evidence type="ECO:0000313" key="2">
    <source>
        <dbReference type="EMBL" id="MDO6963982.1"/>
    </source>
</evidence>
<keyword evidence="1" id="KW-1133">Transmembrane helix</keyword>
<dbReference type="Proteomes" id="UP001174932">
    <property type="component" value="Unassembled WGS sequence"/>
</dbReference>
<gene>
    <name evidence="2" type="ORF">Q4481_08440</name>
</gene>
<reference evidence="2" key="2">
    <citation type="submission" date="2023-07" db="EMBL/GenBank/DDBJ databases">
        <authorList>
            <person name="Shen H."/>
        </authorList>
    </citation>
    <scope>NUCLEOTIDE SEQUENCE</scope>
    <source>
        <strain evidence="2">TNR-22</strain>
    </source>
</reference>
<keyword evidence="1" id="KW-0812">Transmembrane</keyword>
<protein>
    <submittedName>
        <fullName evidence="2">Uncharacterized protein</fullName>
    </submittedName>
</protein>
<evidence type="ECO:0000313" key="3">
    <source>
        <dbReference type="Proteomes" id="UP001174932"/>
    </source>
</evidence>
<sequence>MNRHDTPAQAVASYKLDLPATRRRHSDDVKYIVAVMWTAGYSAGTIGRMLGMSSKRALNLAQKQNLIDRATASDEDRQKLLNDLQAIRCEDGAPLDGGRLDKFDWKVIALEGRKVRKGEGGRQ</sequence>
<dbReference type="RefSeq" id="WP_304375896.1">
    <property type="nucleotide sequence ID" value="NZ_JAUOZU010000006.1"/>
</dbReference>
<organism evidence="2 3">
    <name type="scientific">Rhizobium alvei</name>
    <dbReference type="NCBI Taxonomy" id="1132659"/>
    <lineage>
        <taxon>Bacteria</taxon>
        <taxon>Pseudomonadati</taxon>
        <taxon>Pseudomonadota</taxon>
        <taxon>Alphaproteobacteria</taxon>
        <taxon>Hyphomicrobiales</taxon>
        <taxon>Rhizobiaceae</taxon>
        <taxon>Rhizobium/Agrobacterium group</taxon>
        <taxon>Rhizobium</taxon>
    </lineage>
</organism>
<keyword evidence="1" id="KW-0472">Membrane</keyword>
<dbReference type="EMBL" id="JAUOZU010000006">
    <property type="protein sequence ID" value="MDO6963982.1"/>
    <property type="molecule type" value="Genomic_DNA"/>
</dbReference>
<evidence type="ECO:0000256" key="1">
    <source>
        <dbReference type="SAM" id="Phobius"/>
    </source>
</evidence>
<name>A0ABT8YKF7_9HYPH</name>